<evidence type="ECO:0000256" key="2">
    <source>
        <dbReference type="ARBA" id="ARBA00007362"/>
    </source>
</evidence>
<evidence type="ECO:0000259" key="9">
    <source>
        <dbReference type="Pfam" id="PF00892"/>
    </source>
</evidence>
<comment type="subcellular location">
    <subcellularLocation>
        <location evidence="1">Cell membrane</location>
        <topology evidence="1">Multi-pass membrane protein</topology>
    </subcellularLocation>
</comment>
<evidence type="ECO:0000313" key="11">
    <source>
        <dbReference type="Proteomes" id="UP000253426"/>
    </source>
</evidence>
<organism evidence="10 11">
    <name type="scientific">Roseimicrobium gellanilyticum</name>
    <dbReference type="NCBI Taxonomy" id="748857"/>
    <lineage>
        <taxon>Bacteria</taxon>
        <taxon>Pseudomonadati</taxon>
        <taxon>Verrucomicrobiota</taxon>
        <taxon>Verrucomicrobiia</taxon>
        <taxon>Verrucomicrobiales</taxon>
        <taxon>Verrucomicrobiaceae</taxon>
        <taxon>Roseimicrobium</taxon>
    </lineage>
</organism>
<keyword evidence="3" id="KW-0813">Transport</keyword>
<feature type="transmembrane region" description="Helical" evidence="8">
    <location>
        <begin position="280"/>
        <end position="302"/>
    </location>
</feature>
<dbReference type="OrthoDB" id="369870at2"/>
<feature type="transmembrane region" description="Helical" evidence="8">
    <location>
        <begin position="255"/>
        <end position="274"/>
    </location>
</feature>
<feature type="domain" description="EamA" evidence="9">
    <location>
        <begin position="22"/>
        <end position="155"/>
    </location>
</feature>
<dbReference type="RefSeq" id="WP_113959640.1">
    <property type="nucleotide sequence ID" value="NZ_QNRR01000006.1"/>
</dbReference>
<evidence type="ECO:0000256" key="3">
    <source>
        <dbReference type="ARBA" id="ARBA00022448"/>
    </source>
</evidence>
<evidence type="ECO:0000256" key="5">
    <source>
        <dbReference type="ARBA" id="ARBA00022692"/>
    </source>
</evidence>
<feature type="transmembrane region" description="Helical" evidence="8">
    <location>
        <begin position="223"/>
        <end position="243"/>
    </location>
</feature>
<feature type="transmembrane region" description="Helical" evidence="8">
    <location>
        <begin position="21"/>
        <end position="40"/>
    </location>
</feature>
<comment type="similarity">
    <text evidence="2">Belongs to the EamA transporter family.</text>
</comment>
<evidence type="ECO:0000256" key="4">
    <source>
        <dbReference type="ARBA" id="ARBA00022475"/>
    </source>
</evidence>
<evidence type="ECO:0000256" key="8">
    <source>
        <dbReference type="SAM" id="Phobius"/>
    </source>
</evidence>
<dbReference type="InterPro" id="IPR004626">
    <property type="entry name" value="RarD"/>
</dbReference>
<feature type="transmembrane region" description="Helical" evidence="8">
    <location>
        <begin position="85"/>
        <end position="105"/>
    </location>
</feature>
<keyword evidence="6 8" id="KW-1133">Transmembrane helix</keyword>
<accession>A0A366HID6</accession>
<dbReference type="InterPro" id="IPR037185">
    <property type="entry name" value="EmrE-like"/>
</dbReference>
<dbReference type="InterPro" id="IPR000620">
    <property type="entry name" value="EamA_dom"/>
</dbReference>
<keyword evidence="4" id="KW-1003">Cell membrane</keyword>
<dbReference type="PANTHER" id="PTHR22911">
    <property type="entry name" value="ACYL-MALONYL CONDENSING ENZYME-RELATED"/>
    <property type="match status" value="1"/>
</dbReference>
<dbReference type="PANTHER" id="PTHR22911:SF137">
    <property type="entry name" value="SOLUTE CARRIER FAMILY 35 MEMBER G2-RELATED"/>
    <property type="match status" value="1"/>
</dbReference>
<feature type="transmembrane region" description="Helical" evidence="8">
    <location>
        <begin position="165"/>
        <end position="180"/>
    </location>
</feature>
<comment type="caution">
    <text evidence="10">The sequence shown here is derived from an EMBL/GenBank/DDBJ whole genome shotgun (WGS) entry which is preliminary data.</text>
</comment>
<dbReference type="Pfam" id="PF00892">
    <property type="entry name" value="EamA"/>
    <property type="match status" value="1"/>
</dbReference>
<dbReference type="NCBIfam" id="TIGR00688">
    <property type="entry name" value="rarD"/>
    <property type="match status" value="1"/>
</dbReference>
<feature type="transmembrane region" description="Helical" evidence="8">
    <location>
        <begin position="117"/>
        <end position="134"/>
    </location>
</feature>
<name>A0A366HID6_9BACT</name>
<evidence type="ECO:0000256" key="7">
    <source>
        <dbReference type="ARBA" id="ARBA00023136"/>
    </source>
</evidence>
<keyword evidence="7 8" id="KW-0472">Membrane</keyword>
<proteinExistence type="inferred from homology"/>
<keyword evidence="5 8" id="KW-0812">Transmembrane</keyword>
<evidence type="ECO:0000256" key="6">
    <source>
        <dbReference type="ARBA" id="ARBA00022989"/>
    </source>
</evidence>
<evidence type="ECO:0000313" key="10">
    <source>
        <dbReference type="EMBL" id="RBP42516.1"/>
    </source>
</evidence>
<dbReference type="AlphaFoldDB" id="A0A366HID6"/>
<reference evidence="10 11" key="1">
    <citation type="submission" date="2018-06" db="EMBL/GenBank/DDBJ databases">
        <title>Genomic Encyclopedia of Type Strains, Phase IV (KMG-IV): sequencing the most valuable type-strain genomes for metagenomic binning, comparative biology and taxonomic classification.</title>
        <authorList>
            <person name="Goeker M."/>
        </authorList>
    </citation>
    <scope>NUCLEOTIDE SEQUENCE [LARGE SCALE GENOMIC DNA]</scope>
    <source>
        <strain evidence="10 11">DSM 25532</strain>
    </source>
</reference>
<dbReference type="GO" id="GO:0005886">
    <property type="term" value="C:plasma membrane"/>
    <property type="evidence" value="ECO:0007669"/>
    <property type="project" value="UniProtKB-SubCell"/>
</dbReference>
<feature type="transmembrane region" description="Helical" evidence="8">
    <location>
        <begin position="52"/>
        <end position="73"/>
    </location>
</feature>
<evidence type="ECO:0000256" key="1">
    <source>
        <dbReference type="ARBA" id="ARBA00004651"/>
    </source>
</evidence>
<sequence length="311" mass="33316">MAESEGGQPNQTSGQTPDPPSAVLSAIVAFGMWGTLPIYWKLVQRFGSDVVVLQRLVWTVVWVLPLLAITKNWRAWVEAMKTPALLRAHGLSAALLTVNWSLFIWANQHGHIVEASLGYFLNPLLNVAIGRVLLGENISRWRIVSIVLAAAGVLLQVILVGRLPWIALALALTFAAYGLARRKSPLGSLTGLAMESVIVLPLALGGLVWIASESRPLAATGSAGDWFLMFLAGACTAAPLLTFAHAARHLRFSTLGLLQFIAPTGQFLIGALMYKEPVTLGVMVSFACIWAGVAVFCVEAALGRKKEGAKT</sequence>
<dbReference type="SUPFAM" id="SSF103481">
    <property type="entry name" value="Multidrug resistance efflux transporter EmrE"/>
    <property type="match status" value="2"/>
</dbReference>
<protein>
    <submittedName>
        <fullName evidence="10">Chloramphenicol-sensitive protein RarD</fullName>
    </submittedName>
</protein>
<dbReference type="Proteomes" id="UP000253426">
    <property type="component" value="Unassembled WGS sequence"/>
</dbReference>
<gene>
    <name evidence="10" type="ORF">DES53_106225</name>
</gene>
<dbReference type="EMBL" id="QNRR01000006">
    <property type="protein sequence ID" value="RBP42516.1"/>
    <property type="molecule type" value="Genomic_DNA"/>
</dbReference>
<keyword evidence="11" id="KW-1185">Reference proteome</keyword>
<feature type="transmembrane region" description="Helical" evidence="8">
    <location>
        <begin position="141"/>
        <end position="159"/>
    </location>
</feature>
<feature type="transmembrane region" description="Helical" evidence="8">
    <location>
        <begin position="192"/>
        <end position="211"/>
    </location>
</feature>